<protein>
    <submittedName>
        <fullName evidence="3">Antiviral reverse transcriptase Drt2</fullName>
    </submittedName>
</protein>
<dbReference type="PANTHER" id="PTHR34047:SF8">
    <property type="entry name" value="PROTEIN YKFC"/>
    <property type="match status" value="1"/>
</dbReference>
<gene>
    <name evidence="3" type="primary">drt2</name>
    <name evidence="3" type="ORF">RM544_12225</name>
</gene>
<name>A0AAW8R3M8_9ALTE</name>
<dbReference type="InterPro" id="IPR051083">
    <property type="entry name" value="GrpII_Intron_Splice-Mob/Def"/>
</dbReference>
<evidence type="ECO:0000313" key="4">
    <source>
        <dbReference type="Proteomes" id="UP001249020"/>
    </source>
</evidence>
<dbReference type="GO" id="GO:0003964">
    <property type="term" value="F:RNA-directed DNA polymerase activity"/>
    <property type="evidence" value="ECO:0007669"/>
    <property type="project" value="UniProtKB-KW"/>
</dbReference>
<proteinExistence type="inferred from homology"/>
<dbReference type="RefSeq" id="WP_311362071.1">
    <property type="nucleotide sequence ID" value="NZ_JAVRIE010000004.1"/>
</dbReference>
<dbReference type="Proteomes" id="UP001249020">
    <property type="component" value="Unassembled WGS sequence"/>
</dbReference>
<evidence type="ECO:0000256" key="1">
    <source>
        <dbReference type="ARBA" id="ARBA00034120"/>
    </source>
</evidence>
<evidence type="ECO:0000313" key="3">
    <source>
        <dbReference type="EMBL" id="MDT0583309.1"/>
    </source>
</evidence>
<dbReference type="NCBIfam" id="NF041746">
    <property type="entry name" value="Drt2"/>
    <property type="match status" value="1"/>
</dbReference>
<dbReference type="PANTHER" id="PTHR34047">
    <property type="entry name" value="NUCLEAR INTRON MATURASE 1, MITOCHONDRIAL-RELATED"/>
    <property type="match status" value="1"/>
</dbReference>
<dbReference type="PROSITE" id="PS50878">
    <property type="entry name" value="RT_POL"/>
    <property type="match status" value="1"/>
</dbReference>
<feature type="domain" description="Reverse transcriptase" evidence="2">
    <location>
        <begin position="1"/>
        <end position="329"/>
    </location>
</feature>
<reference evidence="3 4" key="1">
    <citation type="submission" date="2023-09" db="EMBL/GenBank/DDBJ databases">
        <authorList>
            <person name="Rey-Velasco X."/>
        </authorList>
    </citation>
    <scope>NUCLEOTIDE SEQUENCE [LARGE SCALE GENOMIC DNA]</scope>
    <source>
        <strain evidence="3 4">W409</strain>
    </source>
</reference>
<comment type="caution">
    <text evidence="3">The sequence shown here is derived from an EMBL/GenBank/DDBJ whole genome shotgun (WGS) entry which is preliminary data.</text>
</comment>
<dbReference type="SUPFAM" id="SSF56672">
    <property type="entry name" value="DNA/RNA polymerases"/>
    <property type="match status" value="1"/>
</dbReference>
<comment type="similarity">
    <text evidence="1">Belongs to the bacterial reverse transcriptase family.</text>
</comment>
<dbReference type="AlphaFoldDB" id="A0AAW8R3M8"/>
<dbReference type="Pfam" id="PF00078">
    <property type="entry name" value="RVT_1"/>
    <property type="match status" value="1"/>
</dbReference>
<organism evidence="3 4">
    <name type="scientific">Brumicola blandensis</name>
    <dbReference type="NCBI Taxonomy" id="3075611"/>
    <lineage>
        <taxon>Bacteria</taxon>
        <taxon>Pseudomonadati</taxon>
        <taxon>Pseudomonadota</taxon>
        <taxon>Gammaproteobacteria</taxon>
        <taxon>Alteromonadales</taxon>
        <taxon>Alteromonadaceae</taxon>
        <taxon>Brumicola</taxon>
    </lineage>
</organism>
<keyword evidence="3" id="KW-0808">Transferase</keyword>
<accession>A0AAW8R3M8</accession>
<dbReference type="EMBL" id="JAVRIE010000004">
    <property type="protein sequence ID" value="MDT0583309.1"/>
    <property type="molecule type" value="Genomic_DNA"/>
</dbReference>
<keyword evidence="3" id="KW-0548">Nucleotidyltransferase</keyword>
<dbReference type="InterPro" id="IPR043502">
    <property type="entry name" value="DNA/RNA_pol_sf"/>
</dbReference>
<keyword evidence="3" id="KW-0695">RNA-directed DNA polymerase</keyword>
<keyword evidence="4" id="KW-1185">Reference proteome</keyword>
<evidence type="ECO:0000259" key="2">
    <source>
        <dbReference type="PROSITE" id="PS50878"/>
    </source>
</evidence>
<dbReference type="CDD" id="cd01651">
    <property type="entry name" value="RT_G2_intron"/>
    <property type="match status" value="1"/>
</dbReference>
<sequence>MHLKKHAWFKRRGYLHFDSPVSFKKAQKLVNSPKRVSKHSFYPLIHYSIKSFKVKLNAAGEIEPKWKTREIKYAAHLDSHIYAYYSWLLGKRYEEEVQRRGLHENVLAFRSLGKNNIDFANDVFEIIKKKGRCSAVGLDITGFFDNLDHQVLKRVWSNLLGLKKLPDDHFAVYKSLTQYAYVDRTILFKELGISINNPKLNRHRACTAKEFREKVRNGGLIYRNQNDFGIPQGSPVSALLSNIYMLDFDSKMKAALESQGGHYFRYCDDMLFITKPALRDEAETLALDEIKRLKLEINAAKTEVRDFYRYGGQLRCKGKKSLQYLGFTFDGERKLIRSAALAKFSNRMKAGVRSARKTVRRTNSELLKNGSPPSEQLRKKKLYERYSHLGKRNFLTYGYRAAKEMQSSAIKKQLKPMWSRLQKEMTK</sequence>
<dbReference type="InterPro" id="IPR000477">
    <property type="entry name" value="RT_dom"/>
</dbReference>